<dbReference type="Gene3D" id="2.40.50.140">
    <property type="entry name" value="Nucleic acid-binding proteins"/>
    <property type="match status" value="1"/>
</dbReference>
<dbReference type="InterPro" id="IPR012340">
    <property type="entry name" value="NA-bd_OB-fold"/>
</dbReference>
<organism evidence="1 2">
    <name type="scientific">Smittium mucronatum</name>
    <dbReference type="NCBI Taxonomy" id="133383"/>
    <lineage>
        <taxon>Eukaryota</taxon>
        <taxon>Fungi</taxon>
        <taxon>Fungi incertae sedis</taxon>
        <taxon>Zoopagomycota</taxon>
        <taxon>Kickxellomycotina</taxon>
        <taxon>Harpellomycetes</taxon>
        <taxon>Harpellales</taxon>
        <taxon>Legeriomycetaceae</taxon>
        <taxon>Smittium</taxon>
    </lineage>
</organism>
<dbReference type="Proteomes" id="UP000187455">
    <property type="component" value="Unassembled WGS sequence"/>
</dbReference>
<name>A0A1R0GSG3_9FUNG</name>
<accession>A0A1R0GSG3</accession>
<keyword evidence="2" id="KW-1185">Reference proteome</keyword>
<reference evidence="1 2" key="1">
    <citation type="journal article" date="2016" name="Mol. Biol. Evol.">
        <title>Genome-Wide Survey of Gut Fungi (Harpellales) Reveals the First Horizontally Transferred Ubiquitin Gene from a Mosquito Host.</title>
        <authorList>
            <person name="Wang Y."/>
            <person name="White M.M."/>
            <person name="Kvist S."/>
            <person name="Moncalvo J.M."/>
        </authorList>
    </citation>
    <scope>NUCLEOTIDE SEQUENCE [LARGE SCALE GENOMIC DNA]</scope>
    <source>
        <strain evidence="1 2">ALG-7-W6</strain>
    </source>
</reference>
<dbReference type="AlphaFoldDB" id="A0A1R0GSG3"/>
<dbReference type="EMBL" id="LSSL01004087">
    <property type="protein sequence ID" value="OLY79805.1"/>
    <property type="molecule type" value="Genomic_DNA"/>
</dbReference>
<gene>
    <name evidence="1" type="ORF">AYI68_g6123</name>
</gene>
<sequence>MKVFSIEIKKQKQTGYEVFPTERFVQFYAFCFVCLSANDGTALIDAIEWLDSSREIQYDLPRNSKGRFGMVQPPTIGDLVLVGGTVSEFRSSVYIKISQMYPIHDKDFFSLSIIERLANNHQDNFL</sequence>
<evidence type="ECO:0000313" key="2">
    <source>
        <dbReference type="Proteomes" id="UP000187455"/>
    </source>
</evidence>
<proteinExistence type="predicted"/>
<comment type="caution">
    <text evidence="1">The sequence shown here is derived from an EMBL/GenBank/DDBJ whole genome shotgun (WGS) entry which is preliminary data.</text>
</comment>
<evidence type="ECO:0000313" key="1">
    <source>
        <dbReference type="EMBL" id="OLY79805.1"/>
    </source>
</evidence>
<protein>
    <submittedName>
        <fullName evidence="1">Uncharacterized protein</fullName>
    </submittedName>
</protein>